<name>A0ACC1D699_9NEOP</name>
<evidence type="ECO:0000313" key="1">
    <source>
        <dbReference type="EMBL" id="KAJ0179476.1"/>
    </source>
</evidence>
<dbReference type="Proteomes" id="UP000824533">
    <property type="component" value="Linkage Group LG08"/>
</dbReference>
<keyword evidence="2" id="KW-1185">Reference proteome</keyword>
<organism evidence="1 2">
    <name type="scientific">Dendrolimus kikuchii</name>
    <dbReference type="NCBI Taxonomy" id="765133"/>
    <lineage>
        <taxon>Eukaryota</taxon>
        <taxon>Metazoa</taxon>
        <taxon>Ecdysozoa</taxon>
        <taxon>Arthropoda</taxon>
        <taxon>Hexapoda</taxon>
        <taxon>Insecta</taxon>
        <taxon>Pterygota</taxon>
        <taxon>Neoptera</taxon>
        <taxon>Endopterygota</taxon>
        <taxon>Lepidoptera</taxon>
        <taxon>Glossata</taxon>
        <taxon>Ditrysia</taxon>
        <taxon>Bombycoidea</taxon>
        <taxon>Lasiocampidae</taxon>
        <taxon>Dendrolimus</taxon>
    </lineage>
</organism>
<protein>
    <submittedName>
        <fullName evidence="1">Uncharacterized protein</fullName>
    </submittedName>
</protein>
<evidence type="ECO:0000313" key="2">
    <source>
        <dbReference type="Proteomes" id="UP000824533"/>
    </source>
</evidence>
<proteinExistence type="predicted"/>
<gene>
    <name evidence="1" type="ORF">K1T71_005188</name>
</gene>
<accession>A0ACC1D699</accession>
<dbReference type="EMBL" id="CM034394">
    <property type="protein sequence ID" value="KAJ0179476.1"/>
    <property type="molecule type" value="Genomic_DNA"/>
</dbReference>
<comment type="caution">
    <text evidence="1">The sequence shown here is derived from an EMBL/GenBank/DDBJ whole genome shotgun (WGS) entry which is preliminary data.</text>
</comment>
<reference evidence="1 2" key="1">
    <citation type="journal article" date="2021" name="Front. Genet.">
        <title>Chromosome-Level Genome Assembly Reveals Significant Gene Expansion in the Toll and IMD Signaling Pathways of Dendrolimus kikuchii.</title>
        <authorList>
            <person name="Zhou J."/>
            <person name="Wu P."/>
            <person name="Xiong Z."/>
            <person name="Liu N."/>
            <person name="Zhao N."/>
            <person name="Ji M."/>
            <person name="Qiu Y."/>
            <person name="Yang B."/>
        </authorList>
    </citation>
    <scope>NUCLEOTIDE SEQUENCE [LARGE SCALE GENOMIC DNA]</scope>
    <source>
        <strain evidence="1">Ann1</strain>
    </source>
</reference>
<sequence>MTLSSKVMQGDIPKLWLVLATLALGSVCAGGGCERGQSWWDRERGVCMPCTRCDAARQLAVKYPCEVHRDTICQPLYEVRIPPFNVQNTPKDNETSDPSEYYIEYTDYDGEVTDDNDGDEVKWDVLETSSVVLAASGCVIFFLVVLGLSLYHAKQWRVLKQALRSDVQDLTAKLKLMEAGGETPAEPVMSTDHHIYCNIHVGKKSLLGPDTGKKGFGNVYTQEKHAS</sequence>